<accession>A0A7Z2VJU1</accession>
<dbReference type="Proteomes" id="UP000502248">
    <property type="component" value="Chromosome"/>
</dbReference>
<evidence type="ECO:0000313" key="2">
    <source>
        <dbReference type="EMBL" id="QJD84508.1"/>
    </source>
</evidence>
<dbReference type="RefSeq" id="WP_169280791.1">
    <property type="nucleotide sequence ID" value="NZ_CP051680.1"/>
</dbReference>
<sequence>MSFSTVLPIWQAVQQRFHKTAKALPEQDLDLQSGSSTIGSLLRHNAEVEFMFAEWYFGRSIPEEAKAALSRGKEGNDEPPLNKEELIALLEASNDNLIEAMRSLTDEAWQQRVESSFGASSPLEAVGRLMYHTGIHSGQISFIQKNGRSQ</sequence>
<feature type="domain" description="DinB-like" evidence="1">
    <location>
        <begin position="11"/>
        <end position="140"/>
    </location>
</feature>
<dbReference type="EMBL" id="CP051680">
    <property type="protein sequence ID" value="QJD84508.1"/>
    <property type="molecule type" value="Genomic_DNA"/>
</dbReference>
<protein>
    <submittedName>
        <fullName evidence="2">DinB family protein</fullName>
    </submittedName>
</protein>
<proteinExistence type="predicted"/>
<dbReference type="InterPro" id="IPR034660">
    <property type="entry name" value="DinB/YfiT-like"/>
</dbReference>
<gene>
    <name evidence="2" type="ORF">HH215_15875</name>
</gene>
<name>A0A7Z2VJU1_9BACL</name>
<organism evidence="2 3">
    <name type="scientific">Cohnella herbarum</name>
    <dbReference type="NCBI Taxonomy" id="2728023"/>
    <lineage>
        <taxon>Bacteria</taxon>
        <taxon>Bacillati</taxon>
        <taxon>Bacillota</taxon>
        <taxon>Bacilli</taxon>
        <taxon>Bacillales</taxon>
        <taxon>Paenibacillaceae</taxon>
        <taxon>Cohnella</taxon>
    </lineage>
</organism>
<dbReference type="KEGG" id="cheb:HH215_15875"/>
<evidence type="ECO:0000259" key="1">
    <source>
        <dbReference type="Pfam" id="PF12867"/>
    </source>
</evidence>
<dbReference type="Gene3D" id="1.20.120.450">
    <property type="entry name" value="dinb family like domain"/>
    <property type="match status" value="1"/>
</dbReference>
<dbReference type="InterPro" id="IPR024775">
    <property type="entry name" value="DinB-like"/>
</dbReference>
<dbReference type="Pfam" id="PF12867">
    <property type="entry name" value="DinB_2"/>
    <property type="match status" value="1"/>
</dbReference>
<reference evidence="2 3" key="1">
    <citation type="submission" date="2020-04" db="EMBL/GenBank/DDBJ databases">
        <title>Genome sequencing of novel species.</title>
        <authorList>
            <person name="Heo J."/>
            <person name="Kim S.-J."/>
            <person name="Kim J.-S."/>
            <person name="Hong S.-B."/>
            <person name="Kwon S.-W."/>
        </authorList>
    </citation>
    <scope>NUCLEOTIDE SEQUENCE [LARGE SCALE GENOMIC DNA]</scope>
    <source>
        <strain evidence="2 3">MFER-1</strain>
    </source>
</reference>
<dbReference type="SUPFAM" id="SSF109854">
    <property type="entry name" value="DinB/YfiT-like putative metalloenzymes"/>
    <property type="match status" value="1"/>
</dbReference>
<evidence type="ECO:0000313" key="3">
    <source>
        <dbReference type="Proteomes" id="UP000502248"/>
    </source>
</evidence>
<keyword evidence="3" id="KW-1185">Reference proteome</keyword>
<dbReference type="AlphaFoldDB" id="A0A7Z2VJU1"/>